<evidence type="ECO:0000256" key="4">
    <source>
        <dbReference type="ARBA" id="ARBA00023163"/>
    </source>
</evidence>
<feature type="compositionally biased region" description="Polar residues" evidence="7">
    <location>
        <begin position="97"/>
        <end position="106"/>
    </location>
</feature>
<dbReference type="InterPro" id="IPR055477">
    <property type="entry name" value="DUF7049"/>
</dbReference>
<keyword evidence="5" id="KW-0539">Nucleus</keyword>
<evidence type="ECO:0000256" key="5">
    <source>
        <dbReference type="ARBA" id="ARBA00023242"/>
    </source>
</evidence>
<evidence type="ECO:0000256" key="6">
    <source>
        <dbReference type="SAM" id="Coils"/>
    </source>
</evidence>
<dbReference type="Pfam" id="PF23133">
    <property type="entry name" value="DUF7050"/>
    <property type="match status" value="1"/>
</dbReference>
<dbReference type="GO" id="GO:0003677">
    <property type="term" value="F:DNA binding"/>
    <property type="evidence" value="ECO:0007669"/>
    <property type="project" value="UniProtKB-KW"/>
</dbReference>
<keyword evidence="6" id="KW-0175">Coiled coil</keyword>
<evidence type="ECO:0000256" key="2">
    <source>
        <dbReference type="ARBA" id="ARBA00023015"/>
    </source>
</evidence>
<keyword evidence="10" id="KW-1185">Reference proteome</keyword>
<proteinExistence type="predicted"/>
<evidence type="ECO:0000313" key="10">
    <source>
        <dbReference type="Proteomes" id="UP001163823"/>
    </source>
</evidence>
<sequence>MQTLFNEYKGSVFNLNNGNGFPGLAFKNNCPYIELQELDLQRFASNEIQRRFYQEARIKTAVFMGCNKGEIELGFSTMSEADIQMEMRNMFPDDLSRQPQQQIDQNPPSSPSSLSMDSQEYSSLLFNIPSTSHNIPAEAQIEVTGTTMQSTAISAIASSSSHQQDIDPFSQIRNVQFPTPEIDDAAITNAILAVLSSTSHQVASSQQSLPYSRPVNSEAGAFKSYSSSLLGPNTSQMRAKRQSQSIQKRSIAYFRSLNLMRIHGHIQATRPSNTQLHHMISERRRREKLNENFQALRELLPPGTKKDKASILTKAKESLKSLMDQVEELSNTNKQLKATQVLLQYREAETSSSSSNERLIVRVSHVTAGASSSSSSSSEERIINLQVILRGECPQVDLLIRILGFLKQDQSVNLISMDANTQLMESTSIHQVTFRLRIEGSEWEESVFQEAVRRVVADLAQRQVDQ</sequence>
<dbReference type="InterPro" id="IPR011598">
    <property type="entry name" value="bHLH_dom"/>
</dbReference>
<dbReference type="PANTHER" id="PTHR46665">
    <property type="entry name" value="TRANSCRIPTION FACTOR BHLH041-RELATED-RELATED"/>
    <property type="match status" value="1"/>
</dbReference>
<keyword evidence="2" id="KW-0805">Transcription regulation</keyword>
<comment type="subcellular location">
    <subcellularLocation>
        <location evidence="1">Nucleus</location>
    </subcellularLocation>
</comment>
<evidence type="ECO:0000256" key="7">
    <source>
        <dbReference type="SAM" id="MobiDB-lite"/>
    </source>
</evidence>
<feature type="coiled-coil region" evidence="6">
    <location>
        <begin position="279"/>
        <end position="339"/>
    </location>
</feature>
<feature type="domain" description="BHLH" evidence="8">
    <location>
        <begin position="273"/>
        <end position="322"/>
    </location>
</feature>
<dbReference type="PROSITE" id="PS50888">
    <property type="entry name" value="BHLH"/>
    <property type="match status" value="1"/>
</dbReference>
<dbReference type="SUPFAM" id="SSF47459">
    <property type="entry name" value="HLH, helix-loop-helix DNA-binding domain"/>
    <property type="match status" value="1"/>
</dbReference>
<dbReference type="EMBL" id="JARAOO010000009">
    <property type="protein sequence ID" value="KAJ7955905.1"/>
    <property type="molecule type" value="Genomic_DNA"/>
</dbReference>
<gene>
    <name evidence="9" type="ORF">O6P43_022422</name>
</gene>
<dbReference type="AlphaFoldDB" id="A0AAD7PIF1"/>
<dbReference type="InterPro" id="IPR055478">
    <property type="entry name" value="DUF7050"/>
</dbReference>
<dbReference type="CDD" id="cd11393">
    <property type="entry name" value="bHLH_AtbHLH_like"/>
    <property type="match status" value="1"/>
</dbReference>
<keyword evidence="4" id="KW-0804">Transcription</keyword>
<accession>A0AAD7PIF1</accession>
<comment type="caution">
    <text evidence="9">The sequence shown here is derived from an EMBL/GenBank/DDBJ whole genome shotgun (WGS) entry which is preliminary data.</text>
</comment>
<keyword evidence="3 9" id="KW-0238">DNA-binding</keyword>
<dbReference type="Pfam" id="PF23132">
    <property type="entry name" value="DUF7049"/>
    <property type="match status" value="1"/>
</dbReference>
<evidence type="ECO:0000259" key="8">
    <source>
        <dbReference type="PROSITE" id="PS50888"/>
    </source>
</evidence>
<dbReference type="InterPro" id="IPR036638">
    <property type="entry name" value="HLH_DNA-bd_sf"/>
</dbReference>
<dbReference type="SMART" id="SM00353">
    <property type="entry name" value="HLH"/>
    <property type="match status" value="1"/>
</dbReference>
<name>A0AAD7PIF1_QUISA</name>
<evidence type="ECO:0000256" key="1">
    <source>
        <dbReference type="ARBA" id="ARBA00004123"/>
    </source>
</evidence>
<dbReference type="Proteomes" id="UP001163823">
    <property type="component" value="Chromosome 9"/>
</dbReference>
<dbReference type="Pfam" id="PF00010">
    <property type="entry name" value="HLH"/>
    <property type="match status" value="1"/>
</dbReference>
<dbReference type="InterPro" id="IPR044658">
    <property type="entry name" value="bHLH92/bHLH041-like"/>
</dbReference>
<dbReference type="Gene3D" id="4.10.280.10">
    <property type="entry name" value="Helix-loop-helix DNA-binding domain"/>
    <property type="match status" value="1"/>
</dbReference>
<dbReference type="KEGG" id="qsa:O6P43_022422"/>
<evidence type="ECO:0000256" key="3">
    <source>
        <dbReference type="ARBA" id="ARBA00023125"/>
    </source>
</evidence>
<protein>
    <submittedName>
        <fullName evidence="9">Basic helix loop helix (BHLH) DNA-binding family protein</fullName>
    </submittedName>
</protein>
<dbReference type="GO" id="GO:0046983">
    <property type="term" value="F:protein dimerization activity"/>
    <property type="evidence" value="ECO:0007669"/>
    <property type="project" value="InterPro"/>
</dbReference>
<dbReference type="PANTHER" id="PTHR46665:SF1">
    <property type="entry name" value="SPERMATOGENESIS- AND OOGENESIS-SPECIFIC BASIC HELIX-LOOP-HELIX-CONTAINING PROTEIN 1"/>
    <property type="match status" value="1"/>
</dbReference>
<feature type="region of interest" description="Disordered" evidence="7">
    <location>
        <begin position="95"/>
        <end position="117"/>
    </location>
</feature>
<dbReference type="GO" id="GO:0005634">
    <property type="term" value="C:nucleus"/>
    <property type="evidence" value="ECO:0007669"/>
    <property type="project" value="UniProtKB-SubCell"/>
</dbReference>
<dbReference type="InterPro" id="IPR045239">
    <property type="entry name" value="bHLH95_bHLH"/>
</dbReference>
<reference evidence="9" key="1">
    <citation type="journal article" date="2023" name="Science">
        <title>Elucidation of the pathway for biosynthesis of saponin adjuvants from the soapbark tree.</title>
        <authorList>
            <person name="Reed J."/>
            <person name="Orme A."/>
            <person name="El-Demerdash A."/>
            <person name="Owen C."/>
            <person name="Martin L.B.B."/>
            <person name="Misra R.C."/>
            <person name="Kikuchi S."/>
            <person name="Rejzek M."/>
            <person name="Martin A.C."/>
            <person name="Harkess A."/>
            <person name="Leebens-Mack J."/>
            <person name="Louveau T."/>
            <person name="Stephenson M.J."/>
            <person name="Osbourn A."/>
        </authorList>
    </citation>
    <scope>NUCLEOTIDE SEQUENCE</scope>
    <source>
        <strain evidence="9">S10</strain>
    </source>
</reference>
<evidence type="ECO:0000313" key="9">
    <source>
        <dbReference type="EMBL" id="KAJ7955905.1"/>
    </source>
</evidence>
<organism evidence="9 10">
    <name type="scientific">Quillaja saponaria</name>
    <name type="common">Soap bark tree</name>
    <dbReference type="NCBI Taxonomy" id="32244"/>
    <lineage>
        <taxon>Eukaryota</taxon>
        <taxon>Viridiplantae</taxon>
        <taxon>Streptophyta</taxon>
        <taxon>Embryophyta</taxon>
        <taxon>Tracheophyta</taxon>
        <taxon>Spermatophyta</taxon>
        <taxon>Magnoliopsida</taxon>
        <taxon>eudicotyledons</taxon>
        <taxon>Gunneridae</taxon>
        <taxon>Pentapetalae</taxon>
        <taxon>rosids</taxon>
        <taxon>fabids</taxon>
        <taxon>Fabales</taxon>
        <taxon>Quillajaceae</taxon>
        <taxon>Quillaja</taxon>
    </lineage>
</organism>